<gene>
    <name evidence="3" type="ORF">VitviT2T_013234</name>
</gene>
<dbReference type="InterPro" id="IPR055357">
    <property type="entry name" value="LRR_At1g61320_AtMIF1"/>
</dbReference>
<dbReference type="InterPro" id="IPR001810">
    <property type="entry name" value="F-box_dom"/>
</dbReference>
<dbReference type="Gene3D" id="3.80.10.10">
    <property type="entry name" value="Ribonuclease Inhibitor"/>
    <property type="match status" value="1"/>
</dbReference>
<dbReference type="PANTHER" id="PTHR34145">
    <property type="entry name" value="OS02G0105600 PROTEIN"/>
    <property type="match status" value="1"/>
</dbReference>
<protein>
    <recommendedName>
        <fullName evidence="2">F-box domain-containing protein</fullName>
    </recommendedName>
</protein>
<feature type="domain" description="F-box" evidence="2">
    <location>
        <begin position="13"/>
        <end position="49"/>
    </location>
</feature>
<dbReference type="Gene3D" id="1.20.1280.50">
    <property type="match status" value="1"/>
</dbReference>
<dbReference type="PANTHER" id="PTHR34145:SF28">
    <property type="entry name" value="F-BOX DOMAIN-CONTAINING PROTEIN"/>
    <property type="match status" value="1"/>
</dbReference>
<sequence>MRIVSVSVMVEEQDRISYLPDDILIRILSLLPTKEIARTSLLSKAWRKLSPFSSLSVLMFQSPDFFHSRRKNFDVSSFINAIDSSLRLRQKDVSLARLQLRLHLNDIESESLIDSWIDAALERKVKELDLYLLPRSIPEPYGLPAKIFSTTTITVLSLEQCRLEICGDVDLPALRKLCLRKILCDEQAIRQLISSCPLIEDLDIVSCGKLKKLHVSGLANLHRLVVTCCYNLRRIEIDAPSLQYFMYDHQRSLLCDVVWTPGEFLRELILHDRHITNDLLQNLVSGVPNLERLEIDSTRLQRIEISHHQLKRLELRLSEWQREAKLKIDAPNLQSFTYLGYRMPLTSMISSMNTSSLREAEIHFRNCNDYSHFFILQLKEFFEKSKNCQVINLLIKSKEELIIPRKLRPIPSPPVYDIKHLHLIVYYCSRFQYIIDRMLWMCHPQTLSIETSAKFLKVLYNKFSNKEENPKCCTSCPTKCWRHYLEDVQIDGDESRLEIDQIFAMRELSKKSTNCKVRFRLKWRSQLL</sequence>
<dbReference type="SUPFAM" id="SSF52058">
    <property type="entry name" value="L domain-like"/>
    <property type="match status" value="1"/>
</dbReference>
<evidence type="ECO:0000259" key="2">
    <source>
        <dbReference type="PROSITE" id="PS50181"/>
    </source>
</evidence>
<proteinExistence type="predicted"/>
<dbReference type="PROSITE" id="PS50181">
    <property type="entry name" value="FBOX"/>
    <property type="match status" value="1"/>
</dbReference>
<keyword evidence="4" id="KW-1185">Reference proteome</keyword>
<evidence type="ECO:0000313" key="4">
    <source>
        <dbReference type="Proteomes" id="UP001227230"/>
    </source>
</evidence>
<dbReference type="SMART" id="SM00256">
    <property type="entry name" value="FBOX"/>
    <property type="match status" value="1"/>
</dbReference>
<name>A0ABY9CG63_VITVI</name>
<dbReference type="EMBL" id="CP126656">
    <property type="protein sequence ID" value="WJZ94365.1"/>
    <property type="molecule type" value="Genomic_DNA"/>
</dbReference>
<dbReference type="Pfam" id="PF23622">
    <property type="entry name" value="LRR_At1g61320_AtMIF1"/>
    <property type="match status" value="2"/>
</dbReference>
<accession>A0ABY9CG63</accession>
<keyword evidence="1" id="KW-0175">Coiled coil</keyword>
<evidence type="ECO:0000313" key="3">
    <source>
        <dbReference type="EMBL" id="WJZ94365.1"/>
    </source>
</evidence>
<dbReference type="Pfam" id="PF00646">
    <property type="entry name" value="F-box"/>
    <property type="match status" value="1"/>
</dbReference>
<dbReference type="InterPro" id="IPR053781">
    <property type="entry name" value="F-box_AtFBL13-like"/>
</dbReference>
<dbReference type="InterPro" id="IPR032675">
    <property type="entry name" value="LRR_dom_sf"/>
</dbReference>
<dbReference type="InterPro" id="IPR053772">
    <property type="entry name" value="At1g61320/At1g61330-like"/>
</dbReference>
<dbReference type="InterPro" id="IPR036047">
    <property type="entry name" value="F-box-like_dom_sf"/>
</dbReference>
<evidence type="ECO:0000256" key="1">
    <source>
        <dbReference type="SAM" id="Coils"/>
    </source>
</evidence>
<organism evidence="3 4">
    <name type="scientific">Vitis vinifera</name>
    <name type="common">Grape</name>
    <dbReference type="NCBI Taxonomy" id="29760"/>
    <lineage>
        <taxon>Eukaryota</taxon>
        <taxon>Viridiplantae</taxon>
        <taxon>Streptophyta</taxon>
        <taxon>Embryophyta</taxon>
        <taxon>Tracheophyta</taxon>
        <taxon>Spermatophyta</taxon>
        <taxon>Magnoliopsida</taxon>
        <taxon>eudicotyledons</taxon>
        <taxon>Gunneridae</taxon>
        <taxon>Pentapetalae</taxon>
        <taxon>rosids</taxon>
        <taxon>Vitales</taxon>
        <taxon>Vitaceae</taxon>
        <taxon>Viteae</taxon>
        <taxon>Vitis</taxon>
    </lineage>
</organism>
<feature type="coiled-coil region" evidence="1">
    <location>
        <begin position="303"/>
        <end position="330"/>
    </location>
</feature>
<reference evidence="3 4" key="1">
    <citation type="journal article" date="2023" name="Hortic Res">
        <title>The complete reference genome for grapevine (Vitis vinifera L.) genetics and breeding.</title>
        <authorList>
            <person name="Shi X."/>
            <person name="Cao S."/>
            <person name="Wang X."/>
            <person name="Huang S."/>
            <person name="Wang Y."/>
            <person name="Liu Z."/>
            <person name="Liu W."/>
            <person name="Leng X."/>
            <person name="Peng Y."/>
            <person name="Wang N."/>
            <person name="Wang Y."/>
            <person name="Ma Z."/>
            <person name="Xu X."/>
            <person name="Zhang F."/>
            <person name="Xue H."/>
            <person name="Zhong H."/>
            <person name="Wang Y."/>
            <person name="Zhang K."/>
            <person name="Velt A."/>
            <person name="Avia K."/>
            <person name="Holtgrawe D."/>
            <person name="Grimplet J."/>
            <person name="Matus J.T."/>
            <person name="Ware D."/>
            <person name="Wu X."/>
            <person name="Wang H."/>
            <person name="Liu C."/>
            <person name="Fang Y."/>
            <person name="Rustenholz C."/>
            <person name="Cheng Z."/>
            <person name="Xiao H."/>
            <person name="Zhou Y."/>
        </authorList>
    </citation>
    <scope>NUCLEOTIDE SEQUENCE [LARGE SCALE GENOMIC DNA]</scope>
    <source>
        <strain evidence="4">cv. Pinot noir / PN40024</strain>
        <tissue evidence="3">Leaf</tissue>
    </source>
</reference>
<dbReference type="Proteomes" id="UP001227230">
    <property type="component" value="Chromosome 9"/>
</dbReference>
<dbReference type="SUPFAM" id="SSF81383">
    <property type="entry name" value="F-box domain"/>
    <property type="match status" value="1"/>
</dbReference>
<dbReference type="CDD" id="cd22160">
    <property type="entry name" value="F-box_AtFBL13-like"/>
    <property type="match status" value="1"/>
</dbReference>